<evidence type="ECO:0000313" key="2">
    <source>
        <dbReference type="EMBL" id="MBB6184186.1"/>
    </source>
</evidence>
<evidence type="ECO:0000313" key="3">
    <source>
        <dbReference type="Proteomes" id="UP000029708"/>
    </source>
</evidence>
<protein>
    <submittedName>
        <fullName evidence="1">Uncharacterized protein</fullName>
    </submittedName>
</protein>
<dbReference type="Proteomes" id="UP000560000">
    <property type="component" value="Unassembled WGS sequence"/>
</dbReference>
<evidence type="ECO:0000313" key="1">
    <source>
        <dbReference type="EMBL" id="KGI78543.1"/>
    </source>
</evidence>
<dbReference type="STRING" id="1543381.LF63_0103500"/>
<gene>
    <name evidence="2" type="ORF">HNQ86_001531</name>
    <name evidence="1" type="ORF">LF63_0103500</name>
</gene>
<dbReference type="RefSeq" id="WP_043099676.1">
    <property type="nucleotide sequence ID" value="NZ_JACHET010000001.1"/>
</dbReference>
<dbReference type="Proteomes" id="UP000029708">
    <property type="component" value="Unassembled WGS sequence"/>
</dbReference>
<accession>A0A099CX62</accession>
<comment type="caution">
    <text evidence="1">The sequence shown here is derived from an EMBL/GenBank/DDBJ whole genome shotgun (WGS) entry which is preliminary data.</text>
</comment>
<reference evidence="1 3" key="1">
    <citation type="submission" date="2014-09" db="EMBL/GenBank/DDBJ databases">
        <title>Xanthomonadaceae 3.5X direct submission.</title>
        <authorList>
            <person name="Fang T."/>
            <person name="Wang H."/>
        </authorList>
    </citation>
    <scope>NUCLEOTIDE SEQUENCE [LARGE SCALE GENOMIC DNA]</scope>
    <source>
        <strain evidence="1 3">3.5X</strain>
    </source>
</reference>
<dbReference type="EMBL" id="JROI01000008">
    <property type="protein sequence ID" value="KGI78543.1"/>
    <property type="molecule type" value="Genomic_DNA"/>
</dbReference>
<dbReference type="EMBL" id="JACHET010000001">
    <property type="protein sequence ID" value="MBB6184186.1"/>
    <property type="molecule type" value="Genomic_DNA"/>
</dbReference>
<reference evidence="2 4" key="2">
    <citation type="submission" date="2020-08" db="EMBL/GenBank/DDBJ databases">
        <title>Genomic Encyclopedia of Type Strains, Phase IV (KMG-IV): sequencing the most valuable type-strain genomes for metagenomic binning, comparative biology and taxonomic classification.</title>
        <authorList>
            <person name="Goeker M."/>
        </authorList>
    </citation>
    <scope>NUCLEOTIDE SEQUENCE [LARGE SCALE GENOMIC DNA]</scope>
    <source>
        <strain evidence="2 4">DSM 107085</strain>
    </source>
</reference>
<name>A0A099CX62_9GAMM</name>
<organism evidence="1 3">
    <name type="scientific">Oleiagrimonas soli</name>
    <dbReference type="NCBI Taxonomy" id="1543381"/>
    <lineage>
        <taxon>Bacteria</taxon>
        <taxon>Pseudomonadati</taxon>
        <taxon>Pseudomonadota</taxon>
        <taxon>Gammaproteobacteria</taxon>
        <taxon>Lysobacterales</taxon>
        <taxon>Rhodanobacteraceae</taxon>
        <taxon>Oleiagrimonas</taxon>
    </lineage>
</organism>
<dbReference type="Pfam" id="PF19740">
    <property type="entry name" value="DUF6229"/>
    <property type="match status" value="1"/>
</dbReference>
<evidence type="ECO:0000313" key="4">
    <source>
        <dbReference type="Proteomes" id="UP000560000"/>
    </source>
</evidence>
<dbReference type="InterPro" id="IPR046197">
    <property type="entry name" value="DUF6229"/>
</dbReference>
<dbReference type="HOGENOM" id="CLU_190070_0_0_6"/>
<dbReference type="AlphaFoldDB" id="A0A099CX62"/>
<keyword evidence="3" id="KW-1185">Reference proteome</keyword>
<sequence>MSNENPIDTAAQWREEAGVNNPAGPLFAGDGFVESDIAGEASVITLNGCGTACTGSYTRYCC</sequence>
<dbReference type="OrthoDB" id="3540044at2"/>
<proteinExistence type="predicted"/>